<comment type="caution">
    <text evidence="1">The sequence shown here is derived from an EMBL/GenBank/DDBJ whole genome shotgun (WGS) entry which is preliminary data.</text>
</comment>
<feature type="non-terminal residue" evidence="1">
    <location>
        <position position="1"/>
    </location>
</feature>
<reference evidence="1" key="1">
    <citation type="journal article" date="2022" name="bioRxiv">
        <title>Sequencing and chromosome-scale assembly of the giantPleurodeles waltlgenome.</title>
        <authorList>
            <person name="Brown T."/>
            <person name="Elewa A."/>
            <person name="Iarovenko S."/>
            <person name="Subramanian E."/>
            <person name="Araus A.J."/>
            <person name="Petzold A."/>
            <person name="Susuki M."/>
            <person name="Suzuki K.-i.T."/>
            <person name="Hayashi T."/>
            <person name="Toyoda A."/>
            <person name="Oliveira C."/>
            <person name="Osipova E."/>
            <person name="Leigh N.D."/>
            <person name="Simon A."/>
            <person name="Yun M.H."/>
        </authorList>
    </citation>
    <scope>NUCLEOTIDE SEQUENCE</scope>
    <source>
        <strain evidence="1">20211129_DDA</strain>
        <tissue evidence="1">Liver</tissue>
    </source>
</reference>
<dbReference type="EMBL" id="JANPWB010000003">
    <property type="protein sequence ID" value="KAJ1201750.1"/>
    <property type="molecule type" value="Genomic_DNA"/>
</dbReference>
<sequence>GMMFDDLHFTLASGFDSKQHGVTIHLKLAVTDAKKHQNSTLSFIVLMCENMYNLSHLCITFTQVSCLSEVQ</sequence>
<gene>
    <name evidence="1" type="ORF">NDU88_005556</name>
</gene>
<feature type="non-terminal residue" evidence="1">
    <location>
        <position position="71"/>
    </location>
</feature>
<dbReference type="Proteomes" id="UP001066276">
    <property type="component" value="Chromosome 2_1"/>
</dbReference>
<accession>A0AAV7VNP2</accession>
<dbReference type="AlphaFoldDB" id="A0AAV7VNP2"/>
<proteinExistence type="predicted"/>
<evidence type="ECO:0000313" key="2">
    <source>
        <dbReference type="Proteomes" id="UP001066276"/>
    </source>
</evidence>
<organism evidence="1 2">
    <name type="scientific">Pleurodeles waltl</name>
    <name type="common">Iberian ribbed newt</name>
    <dbReference type="NCBI Taxonomy" id="8319"/>
    <lineage>
        <taxon>Eukaryota</taxon>
        <taxon>Metazoa</taxon>
        <taxon>Chordata</taxon>
        <taxon>Craniata</taxon>
        <taxon>Vertebrata</taxon>
        <taxon>Euteleostomi</taxon>
        <taxon>Amphibia</taxon>
        <taxon>Batrachia</taxon>
        <taxon>Caudata</taxon>
        <taxon>Salamandroidea</taxon>
        <taxon>Salamandridae</taxon>
        <taxon>Pleurodelinae</taxon>
        <taxon>Pleurodeles</taxon>
    </lineage>
</organism>
<evidence type="ECO:0000313" key="1">
    <source>
        <dbReference type="EMBL" id="KAJ1201750.1"/>
    </source>
</evidence>
<protein>
    <submittedName>
        <fullName evidence="1">Uncharacterized protein</fullName>
    </submittedName>
</protein>
<name>A0AAV7VNP2_PLEWA</name>
<keyword evidence="2" id="KW-1185">Reference proteome</keyword>